<gene>
    <name evidence="5" type="ORF">BEN30_13885</name>
</gene>
<evidence type="ECO:0000313" key="6">
    <source>
        <dbReference type="Proteomes" id="UP000095347"/>
    </source>
</evidence>
<dbReference type="OrthoDB" id="9814722at2"/>
<dbReference type="Gene3D" id="1.10.443.10">
    <property type="entry name" value="Intergrase catalytic core"/>
    <property type="match status" value="1"/>
</dbReference>
<keyword evidence="2" id="KW-0238">DNA-binding</keyword>
<accession>A0A1E5Q5N2</accession>
<dbReference type="InterPro" id="IPR050090">
    <property type="entry name" value="Tyrosine_recombinase_XerCD"/>
</dbReference>
<dbReference type="STRING" id="28181.BEN30_13885"/>
<keyword evidence="3" id="KW-0233">DNA recombination</keyword>
<dbReference type="GO" id="GO:0006310">
    <property type="term" value="P:DNA recombination"/>
    <property type="evidence" value="ECO:0007669"/>
    <property type="project" value="UniProtKB-KW"/>
</dbReference>
<protein>
    <recommendedName>
        <fullName evidence="4">Tyr recombinase domain-containing protein</fullName>
    </recommendedName>
</protein>
<dbReference type="PANTHER" id="PTHR30349:SF94">
    <property type="entry name" value="INTEGRASE_RECOMBINASE HI_1414-RELATED"/>
    <property type="match status" value="1"/>
</dbReference>
<feature type="domain" description="Tyr recombinase" evidence="4">
    <location>
        <begin position="161"/>
        <end position="288"/>
    </location>
</feature>
<dbReference type="InterPro" id="IPR011010">
    <property type="entry name" value="DNA_brk_join_enz"/>
</dbReference>
<evidence type="ECO:0000259" key="4">
    <source>
        <dbReference type="PROSITE" id="PS51898"/>
    </source>
</evidence>
<dbReference type="GO" id="GO:0015074">
    <property type="term" value="P:DNA integration"/>
    <property type="evidence" value="ECO:0007669"/>
    <property type="project" value="UniProtKB-KW"/>
</dbReference>
<evidence type="ECO:0000256" key="2">
    <source>
        <dbReference type="ARBA" id="ARBA00023125"/>
    </source>
</evidence>
<dbReference type="Pfam" id="PF00589">
    <property type="entry name" value="Phage_integrase"/>
    <property type="match status" value="1"/>
</dbReference>
<evidence type="ECO:0000313" key="5">
    <source>
        <dbReference type="EMBL" id="OEJ65644.1"/>
    </source>
</evidence>
<comment type="caution">
    <text evidence="5">The sequence shown here is derived from an EMBL/GenBank/DDBJ whole genome shotgun (WGS) entry which is preliminary data.</text>
</comment>
<evidence type="ECO:0000256" key="1">
    <source>
        <dbReference type="ARBA" id="ARBA00022908"/>
    </source>
</evidence>
<dbReference type="InterPro" id="IPR002104">
    <property type="entry name" value="Integrase_catalytic"/>
</dbReference>
<name>A0A1E5Q5N2_9PROT</name>
<dbReference type="AlphaFoldDB" id="A0A1E5Q5N2"/>
<sequence>MATIRKHRGKWQALIRRKGCPELSRTFTKKADAASWARQLENEAETRGLPHNLKELDTLSLGDVIQRYRDTITVHKRGRQTEETRIRCVLRQKIAKTQLANLSPALFCTYRDQRLRYASPDTVRRELSTLQHVLKIARQEWGIPLPSNPVQDVRKPPAGRPRERRLEPGEFDALIKACKICRNPLIEPIVRIATETGMRRSEILNVLWIDVDLAARTLHIPLTKNGHPRTIPLTTRATELLSALKNDDARQSFPMTTNAFRCARKRVQSRSELVCLTSAPMGQFEVIA</sequence>
<dbReference type="CDD" id="cd00796">
    <property type="entry name" value="INT_Rci_Hp1_C"/>
    <property type="match status" value="1"/>
</dbReference>
<dbReference type="SUPFAM" id="SSF56349">
    <property type="entry name" value="DNA breaking-rejoining enzymes"/>
    <property type="match status" value="1"/>
</dbReference>
<dbReference type="PROSITE" id="PS51898">
    <property type="entry name" value="TYR_RECOMBINASE"/>
    <property type="match status" value="1"/>
</dbReference>
<dbReference type="GO" id="GO:0003677">
    <property type="term" value="F:DNA binding"/>
    <property type="evidence" value="ECO:0007669"/>
    <property type="project" value="UniProtKB-KW"/>
</dbReference>
<dbReference type="PANTHER" id="PTHR30349">
    <property type="entry name" value="PHAGE INTEGRASE-RELATED"/>
    <property type="match status" value="1"/>
</dbReference>
<dbReference type="InterPro" id="IPR010998">
    <property type="entry name" value="Integrase_recombinase_N"/>
</dbReference>
<dbReference type="Gene3D" id="1.10.150.130">
    <property type="match status" value="1"/>
</dbReference>
<keyword evidence="1" id="KW-0229">DNA integration</keyword>
<organism evidence="5 6">
    <name type="scientific">Magnetovibrio blakemorei</name>
    <dbReference type="NCBI Taxonomy" id="28181"/>
    <lineage>
        <taxon>Bacteria</taxon>
        <taxon>Pseudomonadati</taxon>
        <taxon>Pseudomonadota</taxon>
        <taxon>Alphaproteobacteria</taxon>
        <taxon>Rhodospirillales</taxon>
        <taxon>Magnetovibrionaceae</taxon>
        <taxon>Magnetovibrio</taxon>
    </lineage>
</organism>
<keyword evidence="6" id="KW-1185">Reference proteome</keyword>
<dbReference type="InterPro" id="IPR013762">
    <property type="entry name" value="Integrase-like_cat_sf"/>
</dbReference>
<dbReference type="EMBL" id="MCGG01000047">
    <property type="protein sequence ID" value="OEJ65644.1"/>
    <property type="molecule type" value="Genomic_DNA"/>
</dbReference>
<proteinExistence type="predicted"/>
<dbReference type="Proteomes" id="UP000095347">
    <property type="component" value="Unassembled WGS sequence"/>
</dbReference>
<dbReference type="RefSeq" id="WP_069958670.1">
    <property type="nucleotide sequence ID" value="NZ_MCGG01000047.1"/>
</dbReference>
<reference evidence="6" key="1">
    <citation type="submission" date="2016-07" db="EMBL/GenBank/DDBJ databases">
        <authorList>
            <person name="Florea S."/>
            <person name="Webb J.S."/>
            <person name="Jaromczyk J."/>
            <person name="Schardl C.L."/>
        </authorList>
    </citation>
    <scope>NUCLEOTIDE SEQUENCE [LARGE SCALE GENOMIC DNA]</scope>
    <source>
        <strain evidence="6">MV-1</strain>
    </source>
</reference>
<evidence type="ECO:0000256" key="3">
    <source>
        <dbReference type="ARBA" id="ARBA00023172"/>
    </source>
</evidence>